<feature type="transmembrane region" description="Helical" evidence="1">
    <location>
        <begin position="12"/>
        <end position="30"/>
    </location>
</feature>
<feature type="transmembrane region" description="Helical" evidence="1">
    <location>
        <begin position="170"/>
        <end position="195"/>
    </location>
</feature>
<keyword evidence="1" id="KW-1133">Transmembrane helix</keyword>
<feature type="transmembrane region" description="Helical" evidence="1">
    <location>
        <begin position="78"/>
        <end position="97"/>
    </location>
</feature>
<feature type="transmembrane region" description="Helical" evidence="1">
    <location>
        <begin position="276"/>
        <end position="294"/>
    </location>
</feature>
<dbReference type="AlphaFoldDB" id="A0A1J5SRU1"/>
<keyword evidence="1" id="KW-0812">Transmembrane</keyword>
<evidence type="ECO:0000313" key="2">
    <source>
        <dbReference type="EMBL" id="OIR06744.1"/>
    </source>
</evidence>
<dbReference type="EMBL" id="MLJW01000041">
    <property type="protein sequence ID" value="OIR06744.1"/>
    <property type="molecule type" value="Genomic_DNA"/>
</dbReference>
<keyword evidence="1" id="KW-0472">Membrane</keyword>
<feature type="transmembrane region" description="Helical" evidence="1">
    <location>
        <begin position="320"/>
        <end position="341"/>
    </location>
</feature>
<feature type="transmembrane region" description="Helical" evidence="1">
    <location>
        <begin position="390"/>
        <end position="411"/>
    </location>
</feature>
<name>A0A1J5SRU1_9ZZZZ</name>
<evidence type="ECO:0000256" key="1">
    <source>
        <dbReference type="SAM" id="Phobius"/>
    </source>
</evidence>
<proteinExistence type="predicted"/>
<feature type="transmembrane region" description="Helical" evidence="1">
    <location>
        <begin position="353"/>
        <end position="378"/>
    </location>
</feature>
<sequence>MSKRIKSVRHLWPYFFIGAVALLSHGLLLLNDGTYWDGWLLKSYLDEGNWGELHKWATEAGLPGMDYFYWGLKLTRLFAFYKIIAFLLILFSAILVYRVISQFNWLNRCEALGVALLSLVYPAYQTTVELSTFRYQFFYCLFLLAALLLVHAERTTASAKSGLLLRLPSLILFFASFSLNSLLVFYFSFLLLLFLNIRQTKALSWSDIARTQVLRRMDLLLLPMLYWAIKKIFFPTHGAYAGYNSLNLDPAAMLSHFGGFMQTAIYGQVDASLTKLIGQPLAWALFLACVYWAYSRFQDSASRPLLTHHQVEQKSHQSKWFFAFGIVLLISGIFPYAAVGVSPSISGWNTRHALLVGLPMALLIVAALRPLWIGGLYVPHAGVDRKLISILIGSSLVAAFALSTVSFYVGWQARAVKDRAIMVDLADAPVLKKFSVFWIDDQYPAGGERIYRFYEWSSMFKQIWGGESRIGFQLQGYNQASLFGLKQIYNKSNNLSEFDPSGCQVGLTITRGVLQYSQDELVWQYFIHRFFKQAQMVNFLHGVVHLDVQIPQSTDERCKVNLP</sequence>
<comment type="caution">
    <text evidence="2">The sequence shown here is derived from an EMBL/GenBank/DDBJ whole genome shotgun (WGS) entry which is preliminary data.</text>
</comment>
<evidence type="ECO:0008006" key="3">
    <source>
        <dbReference type="Google" id="ProtNLM"/>
    </source>
</evidence>
<protein>
    <recommendedName>
        <fullName evidence="3">Glycosyltransferase RgtA/B/C/D-like domain-containing protein</fullName>
    </recommendedName>
</protein>
<feature type="transmembrane region" description="Helical" evidence="1">
    <location>
        <begin position="133"/>
        <end position="150"/>
    </location>
</feature>
<gene>
    <name evidence="2" type="ORF">GALL_109920</name>
</gene>
<organism evidence="2">
    <name type="scientific">mine drainage metagenome</name>
    <dbReference type="NCBI Taxonomy" id="410659"/>
    <lineage>
        <taxon>unclassified sequences</taxon>
        <taxon>metagenomes</taxon>
        <taxon>ecological metagenomes</taxon>
    </lineage>
</organism>
<accession>A0A1J5SRU1</accession>
<reference evidence="2" key="1">
    <citation type="submission" date="2016-10" db="EMBL/GenBank/DDBJ databases">
        <title>Sequence of Gallionella enrichment culture.</title>
        <authorList>
            <person name="Poehlein A."/>
            <person name="Muehling M."/>
            <person name="Daniel R."/>
        </authorList>
    </citation>
    <scope>NUCLEOTIDE SEQUENCE</scope>
</reference>